<keyword evidence="4" id="KW-1185">Reference proteome</keyword>
<proteinExistence type="predicted"/>
<dbReference type="InParanoid" id="A0A2G5EWF4"/>
<dbReference type="OrthoDB" id="1935666at2759"/>
<accession>A0A2G5EWF4</accession>
<feature type="chain" id="PRO_5013545582" evidence="2">
    <location>
        <begin position="17"/>
        <end position="88"/>
    </location>
</feature>
<dbReference type="PANTHER" id="PTHR35104:SF13">
    <property type="entry name" value="OS03G0807000 PROTEIN"/>
    <property type="match status" value="1"/>
</dbReference>
<evidence type="ECO:0000313" key="3">
    <source>
        <dbReference type="EMBL" id="PIA60059.1"/>
    </source>
</evidence>
<feature type="compositionally biased region" description="Low complexity" evidence="1">
    <location>
        <begin position="68"/>
        <end position="79"/>
    </location>
</feature>
<dbReference type="AlphaFoldDB" id="A0A2G5EWF4"/>
<dbReference type="PANTHER" id="PTHR35104">
    <property type="entry name" value="OS03G0807000 PROTEIN"/>
    <property type="match status" value="1"/>
</dbReference>
<evidence type="ECO:0000256" key="2">
    <source>
        <dbReference type="SAM" id="SignalP"/>
    </source>
</evidence>
<name>A0A2G5EWF4_AQUCA</name>
<protein>
    <submittedName>
        <fullName evidence="3">Uncharacterized protein</fullName>
    </submittedName>
</protein>
<feature type="region of interest" description="Disordered" evidence="1">
    <location>
        <begin position="68"/>
        <end position="88"/>
    </location>
</feature>
<evidence type="ECO:0000256" key="1">
    <source>
        <dbReference type="SAM" id="MobiDB-lite"/>
    </source>
</evidence>
<keyword evidence="2" id="KW-0732">Signal</keyword>
<sequence>MVFNSVLVVSVAKVSAEIWQYIACNPERLNSEQVLHLICCLPLQQLGRLALCFWSFFCFPPPNTSSYYPYSSDSSSSSDYDSEDSHSD</sequence>
<dbReference type="Proteomes" id="UP000230069">
    <property type="component" value="Unassembled WGS sequence"/>
</dbReference>
<evidence type="ECO:0000313" key="4">
    <source>
        <dbReference type="Proteomes" id="UP000230069"/>
    </source>
</evidence>
<gene>
    <name evidence="3" type="ORF">AQUCO_00400736v1</name>
</gene>
<reference evidence="3 4" key="1">
    <citation type="submission" date="2017-09" db="EMBL/GenBank/DDBJ databases">
        <title>WGS assembly of Aquilegia coerulea Goldsmith.</title>
        <authorList>
            <person name="Hodges S."/>
            <person name="Kramer E."/>
            <person name="Nordborg M."/>
            <person name="Tomkins J."/>
            <person name="Borevitz J."/>
            <person name="Derieg N."/>
            <person name="Yan J."/>
            <person name="Mihaltcheva S."/>
            <person name="Hayes R.D."/>
            <person name="Rokhsar D."/>
        </authorList>
    </citation>
    <scope>NUCLEOTIDE SEQUENCE [LARGE SCALE GENOMIC DNA]</scope>
    <source>
        <strain evidence="4">cv. Goldsmith</strain>
    </source>
</reference>
<feature type="signal peptide" evidence="2">
    <location>
        <begin position="1"/>
        <end position="16"/>
    </location>
</feature>
<dbReference type="EMBL" id="KZ305021">
    <property type="protein sequence ID" value="PIA60059.1"/>
    <property type="molecule type" value="Genomic_DNA"/>
</dbReference>
<organism evidence="3 4">
    <name type="scientific">Aquilegia coerulea</name>
    <name type="common">Rocky mountain columbine</name>
    <dbReference type="NCBI Taxonomy" id="218851"/>
    <lineage>
        <taxon>Eukaryota</taxon>
        <taxon>Viridiplantae</taxon>
        <taxon>Streptophyta</taxon>
        <taxon>Embryophyta</taxon>
        <taxon>Tracheophyta</taxon>
        <taxon>Spermatophyta</taxon>
        <taxon>Magnoliopsida</taxon>
        <taxon>Ranunculales</taxon>
        <taxon>Ranunculaceae</taxon>
        <taxon>Thalictroideae</taxon>
        <taxon>Aquilegia</taxon>
    </lineage>
</organism>
<dbReference type="FunCoup" id="A0A2G5EWF4">
    <property type="interactions" value="17"/>
</dbReference>